<protein>
    <submittedName>
        <fullName evidence="1">DUF3990 domain-containing protein</fullName>
    </submittedName>
</protein>
<dbReference type="RefSeq" id="WP_216631870.1">
    <property type="nucleotide sequence ID" value="NZ_JAHLQN010000001.1"/>
</dbReference>
<gene>
    <name evidence="1" type="ORF">KQI82_05510</name>
</gene>
<dbReference type="InterPro" id="IPR025051">
    <property type="entry name" value="DUF3990"/>
</dbReference>
<comment type="caution">
    <text evidence="1">The sequence shown here is derived from an EMBL/GenBank/DDBJ whole genome shotgun (WGS) entry which is preliminary data.</text>
</comment>
<dbReference type="Pfam" id="PF13151">
    <property type="entry name" value="DUF3990"/>
    <property type="match status" value="1"/>
</dbReference>
<evidence type="ECO:0000313" key="2">
    <source>
        <dbReference type="Proteomes" id="UP000787672"/>
    </source>
</evidence>
<name>A0ABS6F7W8_9FIRM</name>
<dbReference type="EMBL" id="JAHLQN010000001">
    <property type="protein sequence ID" value="MBU5626378.1"/>
    <property type="molecule type" value="Genomic_DNA"/>
</dbReference>
<evidence type="ECO:0000313" key="1">
    <source>
        <dbReference type="EMBL" id="MBU5626378.1"/>
    </source>
</evidence>
<sequence>MAMQTIYCGSRTVVERPEIRIQKFHKDFYWGFYCTSYEQQALRWATRFGKAGVVNVYSFDDQTELNIKRFLEMSDEWLDFIAACRNGVPHDYDVVEGPMADDTIFNYVQSFLDGEISRAAFWELAKFKYPTHQISFHTARALAALKFERSYVANVQEKQ</sequence>
<accession>A0ABS6F7W8</accession>
<dbReference type="Proteomes" id="UP000787672">
    <property type="component" value="Unassembled WGS sequence"/>
</dbReference>
<proteinExistence type="predicted"/>
<keyword evidence="2" id="KW-1185">Reference proteome</keyword>
<organism evidence="1 2">
    <name type="scientific">Dysosmobacter acutus</name>
    <dbReference type="NCBI Taxonomy" id="2841504"/>
    <lineage>
        <taxon>Bacteria</taxon>
        <taxon>Bacillati</taxon>
        <taxon>Bacillota</taxon>
        <taxon>Clostridia</taxon>
        <taxon>Eubacteriales</taxon>
        <taxon>Oscillospiraceae</taxon>
        <taxon>Dysosmobacter</taxon>
    </lineage>
</organism>
<reference evidence="1 2" key="1">
    <citation type="submission" date="2021-06" db="EMBL/GenBank/DDBJ databases">
        <authorList>
            <person name="Sun Q."/>
            <person name="Li D."/>
        </authorList>
    </citation>
    <scope>NUCLEOTIDE SEQUENCE [LARGE SCALE GENOMIC DNA]</scope>
    <source>
        <strain evidence="1 2">MSJ-2</strain>
    </source>
</reference>